<evidence type="ECO:0000313" key="4">
    <source>
        <dbReference type="EMBL" id="MBY8878189.1"/>
    </source>
</evidence>
<evidence type="ECO:0000259" key="3">
    <source>
        <dbReference type="PROSITE" id="PS50937"/>
    </source>
</evidence>
<reference evidence="4 5" key="1">
    <citation type="submission" date="2021-08" db="EMBL/GenBank/DDBJ databases">
        <title>WGS of actinomycetes from Thailand.</title>
        <authorList>
            <person name="Thawai C."/>
        </authorList>
    </citation>
    <scope>NUCLEOTIDE SEQUENCE [LARGE SCALE GENOMIC DNA]</scope>
    <source>
        <strain evidence="4 5">PLK6-54</strain>
    </source>
</reference>
<protein>
    <submittedName>
        <fullName evidence="4">MerR family transcriptional regulator</fullName>
    </submittedName>
</protein>
<evidence type="ECO:0000256" key="2">
    <source>
        <dbReference type="SAM" id="MobiDB-lite"/>
    </source>
</evidence>
<gene>
    <name evidence="4" type="ORF">K7862_11180</name>
</gene>
<dbReference type="SUPFAM" id="SSF46955">
    <property type="entry name" value="Putative DNA-binding domain"/>
    <property type="match status" value="1"/>
</dbReference>
<keyword evidence="5" id="KW-1185">Reference proteome</keyword>
<proteinExistence type="predicted"/>
<feature type="domain" description="HTH merR-type" evidence="3">
    <location>
        <begin position="3"/>
        <end position="72"/>
    </location>
</feature>
<name>A0ABS7Q8T8_9ACTN</name>
<dbReference type="Pfam" id="PF13411">
    <property type="entry name" value="MerR_1"/>
    <property type="match status" value="1"/>
</dbReference>
<feature type="compositionally biased region" description="Low complexity" evidence="2">
    <location>
        <begin position="123"/>
        <end position="145"/>
    </location>
</feature>
<dbReference type="SMART" id="SM00422">
    <property type="entry name" value="HTH_MERR"/>
    <property type="match status" value="1"/>
</dbReference>
<dbReference type="PANTHER" id="PTHR30204:SF98">
    <property type="entry name" value="HTH-TYPE TRANSCRIPTIONAL REGULATOR ADHR"/>
    <property type="match status" value="1"/>
</dbReference>
<comment type="caution">
    <text evidence="4">The sequence shown here is derived from an EMBL/GenBank/DDBJ whole genome shotgun (WGS) entry which is preliminary data.</text>
</comment>
<accession>A0ABS7Q8T8</accession>
<dbReference type="PANTHER" id="PTHR30204">
    <property type="entry name" value="REDOX-CYCLING DRUG-SENSING TRANSCRIPTIONAL ACTIVATOR SOXR"/>
    <property type="match status" value="1"/>
</dbReference>
<feature type="region of interest" description="Disordered" evidence="2">
    <location>
        <begin position="117"/>
        <end position="157"/>
    </location>
</feature>
<dbReference type="InterPro" id="IPR009061">
    <property type="entry name" value="DNA-bd_dom_put_sf"/>
</dbReference>
<dbReference type="RefSeq" id="WP_222962323.1">
    <property type="nucleotide sequence ID" value="NZ_JAINZZ010000009.1"/>
</dbReference>
<dbReference type="PROSITE" id="PS50937">
    <property type="entry name" value="HTH_MERR_2"/>
    <property type="match status" value="1"/>
</dbReference>
<dbReference type="InterPro" id="IPR047057">
    <property type="entry name" value="MerR_fam"/>
</dbReference>
<evidence type="ECO:0000313" key="5">
    <source>
        <dbReference type="Proteomes" id="UP000778578"/>
    </source>
</evidence>
<dbReference type="CDD" id="cd01109">
    <property type="entry name" value="HTH_YyaN"/>
    <property type="match status" value="1"/>
</dbReference>
<dbReference type="Proteomes" id="UP000778578">
    <property type="component" value="Unassembled WGS sequence"/>
</dbReference>
<sequence length="157" mass="17472">MTTYTPAAASARSGFSLDTLRYYERIGLLFDIGRTAGGQRVFTEDDLDWMGVLRCLRDTGMPIADMRRYAELARHGETTHAERLRVLREHAVQLREHIAELVDQQQHLHDKIRWYESQTPELPADATPADPADATPSDPADATPCDPTPDLPAGSAT</sequence>
<evidence type="ECO:0000256" key="1">
    <source>
        <dbReference type="ARBA" id="ARBA00023125"/>
    </source>
</evidence>
<keyword evidence="1" id="KW-0238">DNA-binding</keyword>
<organism evidence="4 5">
    <name type="scientific">Actinacidiphila acidipaludis</name>
    <dbReference type="NCBI Taxonomy" id="2873382"/>
    <lineage>
        <taxon>Bacteria</taxon>
        <taxon>Bacillati</taxon>
        <taxon>Actinomycetota</taxon>
        <taxon>Actinomycetes</taxon>
        <taxon>Kitasatosporales</taxon>
        <taxon>Streptomycetaceae</taxon>
        <taxon>Actinacidiphila</taxon>
    </lineage>
</organism>
<dbReference type="EMBL" id="JAINZZ010000009">
    <property type="protein sequence ID" value="MBY8878189.1"/>
    <property type="molecule type" value="Genomic_DNA"/>
</dbReference>
<dbReference type="Gene3D" id="1.10.1660.10">
    <property type="match status" value="1"/>
</dbReference>
<dbReference type="InterPro" id="IPR000551">
    <property type="entry name" value="MerR-type_HTH_dom"/>
</dbReference>